<dbReference type="AlphaFoldDB" id="A0A494TR85"/>
<gene>
    <name evidence="1" type="ORF">D3Y57_19050</name>
</gene>
<dbReference type="EMBL" id="CP032829">
    <property type="protein sequence ID" value="AYJ87635.1"/>
    <property type="molecule type" value="Genomic_DNA"/>
</dbReference>
<dbReference type="KEGG" id="spha:D3Y57_19050"/>
<organism evidence="1 2">
    <name type="scientific">Sphingomonas paeninsulae</name>
    <dbReference type="NCBI Taxonomy" id="2319844"/>
    <lineage>
        <taxon>Bacteria</taxon>
        <taxon>Pseudomonadati</taxon>
        <taxon>Pseudomonadota</taxon>
        <taxon>Alphaproteobacteria</taxon>
        <taxon>Sphingomonadales</taxon>
        <taxon>Sphingomonadaceae</taxon>
        <taxon>Sphingomonas</taxon>
    </lineage>
</organism>
<dbReference type="RefSeq" id="WP_121155208.1">
    <property type="nucleotide sequence ID" value="NZ_CP032829.1"/>
</dbReference>
<evidence type="ECO:0000313" key="1">
    <source>
        <dbReference type="EMBL" id="AYJ87635.1"/>
    </source>
</evidence>
<sequence length="88" mass="9937">MTHSALAQFATRKSAVIAATERLTYADDSDTITADICALLEAVDALMPTDAIADAVADCRSEYERECEDRRYRHVEKDWQWSRQVAAR</sequence>
<proteinExistence type="predicted"/>
<evidence type="ECO:0000313" key="2">
    <source>
        <dbReference type="Proteomes" id="UP000276254"/>
    </source>
</evidence>
<dbReference type="Proteomes" id="UP000276254">
    <property type="component" value="Chromosome"/>
</dbReference>
<reference evidence="1 2" key="1">
    <citation type="submission" date="2018-09" db="EMBL/GenBank/DDBJ databases">
        <title>Sphingomonas peninsula sp. nov., isolated from fildes peninsula, Antarctic soil.</title>
        <authorList>
            <person name="Yingchao G."/>
        </authorList>
    </citation>
    <scope>NUCLEOTIDE SEQUENCE [LARGE SCALE GENOMIC DNA]</scope>
    <source>
        <strain evidence="1 2">YZ-8</strain>
    </source>
</reference>
<keyword evidence="2" id="KW-1185">Reference proteome</keyword>
<accession>A0A494TR85</accession>
<name>A0A494TR85_SPHPE</name>
<protein>
    <submittedName>
        <fullName evidence="1">Uncharacterized protein</fullName>
    </submittedName>
</protein>